<reference evidence="2 3" key="1">
    <citation type="journal article" date="2014" name="PLoS Genet.">
        <title>Phylogenetically driven sequencing of extremely halophilic archaea reveals strategies for static and dynamic osmo-response.</title>
        <authorList>
            <person name="Becker E.A."/>
            <person name="Seitzer P.M."/>
            <person name="Tritt A."/>
            <person name="Larsen D."/>
            <person name="Krusor M."/>
            <person name="Yao A.I."/>
            <person name="Wu D."/>
            <person name="Madern D."/>
            <person name="Eisen J.A."/>
            <person name="Darling A.E."/>
            <person name="Facciotti M.T."/>
        </authorList>
    </citation>
    <scope>NUCLEOTIDE SEQUENCE [LARGE SCALE GENOMIC DNA]</scope>
    <source>
        <strain evidence="2 3">JCM 10990</strain>
    </source>
</reference>
<dbReference type="Proteomes" id="UP000011693">
    <property type="component" value="Unassembled WGS sequence"/>
</dbReference>
<comment type="caution">
    <text evidence="2">The sequence shown here is derived from an EMBL/GenBank/DDBJ whole genome shotgun (WGS) entry which is preliminary data.</text>
</comment>
<evidence type="ECO:0000313" key="2">
    <source>
        <dbReference type="EMBL" id="ELY94842.1"/>
    </source>
</evidence>
<dbReference type="RefSeq" id="WP_006168951.1">
    <property type="nucleotide sequence ID" value="NZ_AOIN01000092.1"/>
</dbReference>
<organism evidence="2 3">
    <name type="scientific">Natrialba chahannaoensis JCM 10990</name>
    <dbReference type="NCBI Taxonomy" id="1227492"/>
    <lineage>
        <taxon>Archaea</taxon>
        <taxon>Methanobacteriati</taxon>
        <taxon>Methanobacteriota</taxon>
        <taxon>Stenosarchaea group</taxon>
        <taxon>Halobacteria</taxon>
        <taxon>Halobacteriales</taxon>
        <taxon>Natrialbaceae</taxon>
        <taxon>Natrialba</taxon>
    </lineage>
</organism>
<gene>
    <name evidence="2" type="ORF">C482_17243</name>
</gene>
<dbReference type="PATRIC" id="fig|1227492.4.peg.3437"/>
<evidence type="ECO:0000313" key="3">
    <source>
        <dbReference type="Proteomes" id="UP000011693"/>
    </source>
</evidence>
<feature type="region of interest" description="Disordered" evidence="1">
    <location>
        <begin position="1"/>
        <end position="26"/>
    </location>
</feature>
<name>M0AAC5_9EURY</name>
<dbReference type="SUPFAM" id="SSF51004">
    <property type="entry name" value="C-terminal (heme d1) domain of cytochrome cd1-nitrite reductase"/>
    <property type="match status" value="1"/>
</dbReference>
<dbReference type="OrthoDB" id="190004at2157"/>
<evidence type="ECO:0000256" key="1">
    <source>
        <dbReference type="SAM" id="MobiDB-lite"/>
    </source>
</evidence>
<keyword evidence="3" id="KW-1185">Reference proteome</keyword>
<dbReference type="EMBL" id="AOIN01000092">
    <property type="protein sequence ID" value="ELY94842.1"/>
    <property type="molecule type" value="Genomic_DNA"/>
</dbReference>
<sequence>MLRRRLFRRGSTEPPGFDPAAVPTSPTTEIRDIGGQEFHCRAVESPDEKWRLVFGRVIDGADSYAFVIDDGTIVTKQRVSRPVNGTIANDGTAALVCDTRSTTIGSTLVVLESDGGRLSRQFDATLDHPAIRATGELVAVAARPPLSTVYLIDSRTTDDIGSYPVRGRTPQILGFHGDDGYLYVGVRATTDPYVGFDADADVVWGSDRYWASRPLTDRVESALGILRS</sequence>
<dbReference type="AlphaFoldDB" id="M0AAC5"/>
<dbReference type="InterPro" id="IPR011048">
    <property type="entry name" value="Haem_d1_sf"/>
</dbReference>
<protein>
    <submittedName>
        <fullName evidence="2">Uncharacterized protein</fullName>
    </submittedName>
</protein>
<accession>M0AAC5</accession>
<proteinExistence type="predicted"/>